<reference evidence="1" key="1">
    <citation type="submission" date="2018-05" db="EMBL/GenBank/DDBJ databases">
        <authorList>
            <person name="Lanie J.A."/>
            <person name="Ng W.-L."/>
            <person name="Kazmierczak K.M."/>
            <person name="Andrzejewski T.M."/>
            <person name="Davidsen T.M."/>
            <person name="Wayne K.J."/>
            <person name="Tettelin H."/>
            <person name="Glass J.I."/>
            <person name="Rusch D."/>
            <person name="Podicherti R."/>
            <person name="Tsui H.-C.T."/>
            <person name="Winkler M.E."/>
        </authorList>
    </citation>
    <scope>NUCLEOTIDE SEQUENCE</scope>
</reference>
<accession>A0A382P5F5</accession>
<proteinExistence type="predicted"/>
<organism evidence="1">
    <name type="scientific">marine metagenome</name>
    <dbReference type="NCBI Taxonomy" id="408172"/>
    <lineage>
        <taxon>unclassified sequences</taxon>
        <taxon>metagenomes</taxon>
        <taxon>ecological metagenomes</taxon>
    </lineage>
</organism>
<sequence>MPRKNQGILINAIQGFSTEMNNAIDAAPFGRSSFQRANTATPVGCRRAFHRNLPL</sequence>
<evidence type="ECO:0000313" key="1">
    <source>
        <dbReference type="EMBL" id="SVC68593.1"/>
    </source>
</evidence>
<feature type="non-terminal residue" evidence="1">
    <location>
        <position position="55"/>
    </location>
</feature>
<name>A0A382P5F5_9ZZZZ</name>
<dbReference type="AlphaFoldDB" id="A0A382P5F5"/>
<dbReference type="EMBL" id="UINC01105001">
    <property type="protein sequence ID" value="SVC68593.1"/>
    <property type="molecule type" value="Genomic_DNA"/>
</dbReference>
<protein>
    <submittedName>
        <fullName evidence="1">Uncharacterized protein</fullName>
    </submittedName>
</protein>
<gene>
    <name evidence="1" type="ORF">METZ01_LOCUS321447</name>
</gene>